<sequence length="731" mass="76668">MPLSTRHLIRSGALAIAALAMAPLASQFALPAASAWAAARPVASLADIRRLAAEAYMWGLGPEFTWRFATYNTTISAPMNALTYGVSPAAWNNSATNAGDSSVIYINGFMDFSAGAELVLTVPPSRNQYYVVNYLDDFINTIGSIGTRTTPSDADTSYLLVGPGSRYAGQKTARIGGRVLPVMASDTNLNWMLIRILTSTLADGTSPDSTPSVYENVSKKFALNTLAEFRANGFKPVYPADYSNPPPTDEEIARAAPYKDTPAEAVRFLDQLGQSLVKSPIPRLNTALGGTPLRRLPAYVVPQYGARTLYLPPSFGQQQTLQRFAKIGLTAKGFKVPQGWGAPQLAALQQGYEDGQKALAAAIAGQAPDATTNYWTLLNDLIGTYPNTPEGYLVRSTIVLNGGSANIPLDAVYPSMTSYNGTDLLDGNSNYTITFTPAQLGAPLPVTGIYPPQVTDGEGKIRGFWSVTVYQPDASEVAAPFLTQAAVLNNAYSSAGSEVLSVDPTADTITVTAPDWGKLIASTPILFDGSAAAGCGLAPKSANGVYFVAADPVEGTGPGGVTTYTFPLSTQWKQEISADKVPIQYSGAAGATVDLTCNSGSNLDWGMLKPVSQLGSSELEDGKLVKNPDGSLTIFIGPTPPADAAKLPNWIPTPSTAYYDGIYGAGSDLSTTLQVILRSYYPTPGDQPPSMLPYVAGNLPESYIPPAIVPAGLCGSAPQGTGAAGVIANGC</sequence>
<dbReference type="PANTHER" id="PTHR36509">
    <property type="entry name" value="BLL3101 PROTEIN"/>
    <property type="match status" value="1"/>
</dbReference>
<protein>
    <recommendedName>
        <fullName evidence="6">DUF1254 domain-containing protein</fullName>
    </recommendedName>
</protein>
<proteinExistence type="predicted"/>
<organism evidence="4 5">
    <name type="scientific">Aestuariivirga litoralis</name>
    <dbReference type="NCBI Taxonomy" id="2650924"/>
    <lineage>
        <taxon>Bacteria</taxon>
        <taxon>Pseudomonadati</taxon>
        <taxon>Pseudomonadota</taxon>
        <taxon>Alphaproteobacteria</taxon>
        <taxon>Hyphomicrobiales</taxon>
        <taxon>Aestuariivirgaceae</taxon>
        <taxon>Aestuariivirga</taxon>
    </lineage>
</organism>
<comment type="caution">
    <text evidence="4">The sequence shown here is derived from an EMBL/GenBank/DDBJ whole genome shotgun (WGS) entry which is preliminary data.</text>
</comment>
<dbReference type="PROSITE" id="PS51318">
    <property type="entry name" value="TAT"/>
    <property type="match status" value="1"/>
</dbReference>
<gene>
    <name evidence="4" type="ORF">DK847_20185</name>
</gene>
<dbReference type="InterPro" id="IPR037050">
    <property type="entry name" value="DUF1254_sf"/>
</dbReference>
<dbReference type="Pfam" id="PF06742">
    <property type="entry name" value="DUF1214"/>
    <property type="match status" value="1"/>
</dbReference>
<dbReference type="Gene3D" id="2.60.40.1610">
    <property type="entry name" value="Domain of unknown function DUF1254"/>
    <property type="match status" value="1"/>
</dbReference>
<evidence type="ECO:0000313" key="5">
    <source>
        <dbReference type="Proteomes" id="UP000248795"/>
    </source>
</evidence>
<dbReference type="AlphaFoldDB" id="A0A2W2AHT2"/>
<keyword evidence="1" id="KW-0732">Signal</keyword>
<dbReference type="Proteomes" id="UP000248795">
    <property type="component" value="Unassembled WGS sequence"/>
</dbReference>
<dbReference type="InterPro" id="IPR006311">
    <property type="entry name" value="TAT_signal"/>
</dbReference>
<dbReference type="Gene3D" id="2.60.120.1600">
    <property type="match status" value="1"/>
</dbReference>
<feature type="chain" id="PRO_5015930073" description="DUF1254 domain-containing protein" evidence="1">
    <location>
        <begin position="23"/>
        <end position="731"/>
    </location>
</feature>
<feature type="domain" description="DUF1214" evidence="2">
    <location>
        <begin position="616"/>
        <end position="656"/>
    </location>
</feature>
<dbReference type="InterPro" id="IPR010679">
    <property type="entry name" value="DUF1254"/>
</dbReference>
<feature type="signal peptide" evidence="1">
    <location>
        <begin position="1"/>
        <end position="22"/>
    </location>
</feature>
<feature type="domain" description="DUF1254" evidence="3">
    <location>
        <begin position="94"/>
        <end position="203"/>
    </location>
</feature>
<dbReference type="EMBL" id="QKVK01000018">
    <property type="protein sequence ID" value="PZF75055.1"/>
    <property type="molecule type" value="Genomic_DNA"/>
</dbReference>
<evidence type="ECO:0000313" key="4">
    <source>
        <dbReference type="EMBL" id="PZF75055.1"/>
    </source>
</evidence>
<evidence type="ECO:0008006" key="6">
    <source>
        <dbReference type="Google" id="ProtNLM"/>
    </source>
</evidence>
<evidence type="ECO:0000259" key="3">
    <source>
        <dbReference type="Pfam" id="PF06863"/>
    </source>
</evidence>
<evidence type="ECO:0000256" key="1">
    <source>
        <dbReference type="SAM" id="SignalP"/>
    </source>
</evidence>
<dbReference type="PANTHER" id="PTHR36509:SF2">
    <property type="entry name" value="BLL3101 PROTEIN"/>
    <property type="match status" value="1"/>
</dbReference>
<name>A0A2W2AHT2_9HYPH</name>
<keyword evidence="5" id="KW-1185">Reference proteome</keyword>
<dbReference type="Gene3D" id="2.60.120.600">
    <property type="entry name" value="Domain of unknown function DUF1214, C-terminal domain"/>
    <property type="match status" value="1"/>
</dbReference>
<dbReference type="RefSeq" id="WP_111200352.1">
    <property type="nucleotide sequence ID" value="NZ_QKVK01000018.1"/>
</dbReference>
<dbReference type="SUPFAM" id="SSF160935">
    <property type="entry name" value="VPA0735-like"/>
    <property type="match status" value="2"/>
</dbReference>
<dbReference type="Pfam" id="PF06863">
    <property type="entry name" value="DUF1254"/>
    <property type="match status" value="1"/>
</dbReference>
<dbReference type="InterPro" id="IPR010621">
    <property type="entry name" value="DUF1214"/>
</dbReference>
<evidence type="ECO:0000259" key="2">
    <source>
        <dbReference type="Pfam" id="PF06742"/>
    </source>
</evidence>
<accession>A0A2W2AHT2</accession>
<reference evidence="5" key="1">
    <citation type="submission" date="2018-06" db="EMBL/GenBank/DDBJ databases">
        <title>Aestuariibacter litoralis strain KCTC 52945T.</title>
        <authorList>
            <person name="Li X."/>
            <person name="Salam N."/>
            <person name="Li J.-L."/>
            <person name="Chen Y.-M."/>
            <person name="Yang Z.-W."/>
            <person name="Zhang L.-Y."/>
            <person name="Han M.-X."/>
            <person name="Xiao M."/>
            <person name="Li W.-J."/>
        </authorList>
    </citation>
    <scope>NUCLEOTIDE SEQUENCE [LARGE SCALE GENOMIC DNA]</scope>
    <source>
        <strain evidence="5">KCTC 52945</strain>
    </source>
</reference>
<dbReference type="InterPro" id="IPR037049">
    <property type="entry name" value="DUF1214_C_sf"/>
</dbReference>